<dbReference type="AlphaFoldDB" id="A0A7T0KHG3"/>
<evidence type="ECO:0000313" key="6">
    <source>
        <dbReference type="Proteomes" id="UP000594681"/>
    </source>
</evidence>
<dbReference type="SUPFAM" id="SSF53335">
    <property type="entry name" value="S-adenosyl-L-methionine-dependent methyltransferases"/>
    <property type="match status" value="1"/>
</dbReference>
<evidence type="ECO:0000313" key="5">
    <source>
        <dbReference type="EMBL" id="QPK80170.1"/>
    </source>
</evidence>
<dbReference type="CDD" id="cd02440">
    <property type="entry name" value="AdoMet_MTases"/>
    <property type="match status" value="1"/>
</dbReference>
<keyword evidence="3" id="KW-0949">S-adenosyl-L-methionine</keyword>
<evidence type="ECO:0000259" key="4">
    <source>
        <dbReference type="Pfam" id="PF13649"/>
    </source>
</evidence>
<accession>A0A7T0KHG3</accession>
<evidence type="ECO:0000256" key="1">
    <source>
        <dbReference type="ARBA" id="ARBA00022603"/>
    </source>
</evidence>
<feature type="domain" description="Methyltransferase" evidence="4">
    <location>
        <begin position="49"/>
        <end position="140"/>
    </location>
</feature>
<dbReference type="Pfam" id="PF13649">
    <property type="entry name" value="Methyltransf_25"/>
    <property type="match status" value="1"/>
</dbReference>
<organism evidence="5 6">
    <name type="scientific">Corynebacterium lizhenjunii</name>
    <dbReference type="NCBI Taxonomy" id="2709394"/>
    <lineage>
        <taxon>Bacteria</taxon>
        <taxon>Bacillati</taxon>
        <taxon>Actinomycetota</taxon>
        <taxon>Actinomycetes</taxon>
        <taxon>Mycobacteriales</taxon>
        <taxon>Corynebacteriaceae</taxon>
        <taxon>Corynebacterium</taxon>
    </lineage>
</organism>
<name>A0A7T0KHG3_9CORY</name>
<dbReference type="InterPro" id="IPR041698">
    <property type="entry name" value="Methyltransf_25"/>
</dbReference>
<gene>
    <name evidence="5" type="ORF">G7Y31_05720</name>
</gene>
<dbReference type="KEGG" id="cliz:G7Y31_05720"/>
<reference evidence="5 6" key="1">
    <citation type="submission" date="2020-11" db="EMBL/GenBank/DDBJ databases">
        <title>Corynebacterium sp. ZJ-599.</title>
        <authorList>
            <person name="Zhou J."/>
        </authorList>
    </citation>
    <scope>NUCLEOTIDE SEQUENCE [LARGE SCALE GENOMIC DNA]</scope>
    <source>
        <strain evidence="5 6">ZJ-599</strain>
    </source>
</reference>
<dbReference type="PANTHER" id="PTHR43464:SF19">
    <property type="entry name" value="UBIQUINONE BIOSYNTHESIS O-METHYLTRANSFERASE, MITOCHONDRIAL"/>
    <property type="match status" value="1"/>
</dbReference>
<evidence type="ECO:0000256" key="3">
    <source>
        <dbReference type="ARBA" id="ARBA00022691"/>
    </source>
</evidence>
<sequence length="200" mass="21540">MPTWKEVTAANPAHSHNFARKWKMLEAQGQDIHGESRLIDAMAERGSKILDAGCGSGRLGGRLHQLGHTVIGIDVDPILIEHARHDHPEATWIVGDLSTDAIEERAFDLAVAAGNVVGFLDPQGRGAAFRNVFNALAPGGRFVVGLGAGRGWEFADLLQLAQEEGFRVDAQFSSWDLRPFGPNSTFLVVVLSRPGADLLG</sequence>
<evidence type="ECO:0000256" key="2">
    <source>
        <dbReference type="ARBA" id="ARBA00022679"/>
    </source>
</evidence>
<keyword evidence="6" id="KW-1185">Reference proteome</keyword>
<dbReference type="Proteomes" id="UP000594681">
    <property type="component" value="Chromosome"/>
</dbReference>
<proteinExistence type="predicted"/>
<dbReference type="Gene3D" id="3.40.50.150">
    <property type="entry name" value="Vaccinia Virus protein VP39"/>
    <property type="match status" value="1"/>
</dbReference>
<dbReference type="RefSeq" id="WP_165008015.1">
    <property type="nucleotide sequence ID" value="NZ_CP064954.1"/>
</dbReference>
<dbReference type="GO" id="GO:0008168">
    <property type="term" value="F:methyltransferase activity"/>
    <property type="evidence" value="ECO:0007669"/>
    <property type="project" value="UniProtKB-KW"/>
</dbReference>
<dbReference type="PANTHER" id="PTHR43464">
    <property type="entry name" value="METHYLTRANSFERASE"/>
    <property type="match status" value="1"/>
</dbReference>
<keyword evidence="2 5" id="KW-0808">Transferase</keyword>
<dbReference type="InterPro" id="IPR029063">
    <property type="entry name" value="SAM-dependent_MTases_sf"/>
</dbReference>
<protein>
    <submittedName>
        <fullName evidence="5">Class I SAM-dependent methyltransferase</fullName>
    </submittedName>
</protein>
<dbReference type="GO" id="GO:0032259">
    <property type="term" value="P:methylation"/>
    <property type="evidence" value="ECO:0007669"/>
    <property type="project" value="UniProtKB-KW"/>
</dbReference>
<dbReference type="EMBL" id="CP064954">
    <property type="protein sequence ID" value="QPK80170.1"/>
    <property type="molecule type" value="Genomic_DNA"/>
</dbReference>
<keyword evidence="1 5" id="KW-0489">Methyltransferase</keyword>